<keyword evidence="4" id="KW-1185">Reference proteome</keyword>
<dbReference type="Proteomes" id="UP000515317">
    <property type="component" value="Chromosome"/>
</dbReference>
<dbReference type="AlphaFoldDB" id="A0A6S6QXZ7"/>
<dbReference type="Gene3D" id="3.40.1350.10">
    <property type="match status" value="1"/>
</dbReference>
<accession>A0A6S6QXZ7</accession>
<comment type="similarity">
    <text evidence="1 2">Belongs to the UPF0102 family.</text>
</comment>
<gene>
    <name evidence="3" type="ORF">IZ6_28870</name>
</gene>
<dbReference type="PANTHER" id="PTHR34039:SF1">
    <property type="entry name" value="UPF0102 PROTEIN YRAN"/>
    <property type="match status" value="1"/>
</dbReference>
<name>A0A6S6QXZ7_9HYPH</name>
<reference evidence="3 4" key="1">
    <citation type="submission" date="2020-08" db="EMBL/GenBank/DDBJ databases">
        <title>Genome sequence of Rhizobiales bacterium strain IZ6.</title>
        <authorList>
            <person name="Nakai R."/>
            <person name="Naganuma T."/>
        </authorList>
    </citation>
    <scope>NUCLEOTIDE SEQUENCE [LARGE SCALE GENOMIC DNA]</scope>
    <source>
        <strain evidence="3 4">IZ6</strain>
    </source>
</reference>
<dbReference type="HAMAP" id="MF_00048">
    <property type="entry name" value="UPF0102"/>
    <property type="match status" value="1"/>
</dbReference>
<dbReference type="EMBL" id="AP023361">
    <property type="protein sequence ID" value="BCJ92152.1"/>
    <property type="molecule type" value="Genomic_DNA"/>
</dbReference>
<dbReference type="KEGG" id="tso:IZ6_28870"/>
<dbReference type="PANTHER" id="PTHR34039">
    <property type="entry name" value="UPF0102 PROTEIN YRAN"/>
    <property type="match status" value="1"/>
</dbReference>
<dbReference type="RefSeq" id="WP_222875748.1">
    <property type="nucleotide sequence ID" value="NZ_AP023361.1"/>
</dbReference>
<dbReference type="Pfam" id="PF02021">
    <property type="entry name" value="UPF0102"/>
    <property type="match status" value="1"/>
</dbReference>
<sequence>MTALSRRAGYRLGLRAETWAALILRLKGYRILARRYASPVGEIDIVARKGKALVFVEVKARPDMDIAHESIRPNQRARIVRGAEAYLSRHPKYVNHDLRFDAVLIAPGRLPRHLIAAFDAGR</sequence>
<protein>
    <recommendedName>
        <fullName evidence="2">UPF0102 protein IZ6_28870</fullName>
    </recommendedName>
</protein>
<organism evidence="3 4">
    <name type="scientific">Terrihabitans soli</name>
    <dbReference type="NCBI Taxonomy" id="708113"/>
    <lineage>
        <taxon>Bacteria</taxon>
        <taxon>Pseudomonadati</taxon>
        <taxon>Pseudomonadota</taxon>
        <taxon>Alphaproteobacteria</taxon>
        <taxon>Hyphomicrobiales</taxon>
        <taxon>Terrihabitans</taxon>
    </lineage>
</organism>
<dbReference type="SUPFAM" id="SSF52980">
    <property type="entry name" value="Restriction endonuclease-like"/>
    <property type="match status" value="1"/>
</dbReference>
<dbReference type="InterPro" id="IPR011856">
    <property type="entry name" value="tRNA_endonuc-like_dom_sf"/>
</dbReference>
<dbReference type="NCBIfam" id="NF009151">
    <property type="entry name" value="PRK12497.1-5"/>
    <property type="match status" value="1"/>
</dbReference>
<evidence type="ECO:0000313" key="4">
    <source>
        <dbReference type="Proteomes" id="UP000515317"/>
    </source>
</evidence>
<dbReference type="InterPro" id="IPR003509">
    <property type="entry name" value="UPF0102_YraN-like"/>
</dbReference>
<evidence type="ECO:0000313" key="3">
    <source>
        <dbReference type="EMBL" id="BCJ92152.1"/>
    </source>
</evidence>
<proteinExistence type="inferred from homology"/>
<evidence type="ECO:0000256" key="2">
    <source>
        <dbReference type="HAMAP-Rule" id="MF_00048"/>
    </source>
</evidence>
<dbReference type="InterPro" id="IPR011335">
    <property type="entry name" value="Restrct_endonuc-II-like"/>
</dbReference>
<dbReference type="GO" id="GO:0003676">
    <property type="term" value="F:nucleic acid binding"/>
    <property type="evidence" value="ECO:0007669"/>
    <property type="project" value="InterPro"/>
</dbReference>
<evidence type="ECO:0000256" key="1">
    <source>
        <dbReference type="ARBA" id="ARBA00006738"/>
    </source>
</evidence>